<dbReference type="RefSeq" id="WP_146930899.1">
    <property type="nucleotide sequence ID" value="NZ_CBCSHZ010000004.1"/>
</dbReference>
<dbReference type="Pfam" id="PF03992">
    <property type="entry name" value="ABM"/>
    <property type="match status" value="1"/>
</dbReference>
<comment type="caution">
    <text evidence="2">The sequence shown here is derived from an EMBL/GenBank/DDBJ whole genome shotgun (WGS) entry which is preliminary data.</text>
</comment>
<keyword evidence="2" id="KW-0560">Oxidoreductase</keyword>
<organism evidence="2 3">
    <name type="scientific">Gillisia hiemivivida</name>
    <dbReference type="NCBI Taxonomy" id="291190"/>
    <lineage>
        <taxon>Bacteria</taxon>
        <taxon>Pseudomonadati</taxon>
        <taxon>Bacteroidota</taxon>
        <taxon>Flavobacteriia</taxon>
        <taxon>Flavobacteriales</taxon>
        <taxon>Flavobacteriaceae</taxon>
        <taxon>Gillisia</taxon>
    </lineage>
</organism>
<reference evidence="2 3" key="1">
    <citation type="submission" date="2019-08" db="EMBL/GenBank/DDBJ databases">
        <title>Genome sequence of Gillisia hiemivivida IC154 (type strain).</title>
        <authorList>
            <person name="Bowman J.P."/>
        </authorList>
    </citation>
    <scope>NUCLEOTIDE SEQUENCE [LARGE SCALE GENOMIC DNA]</scope>
    <source>
        <strain evidence="2 3">IC154</strain>
    </source>
</reference>
<name>A0A5C6ZWX7_9FLAO</name>
<accession>A0A5C6ZWX7</accession>
<evidence type="ECO:0000259" key="1">
    <source>
        <dbReference type="PROSITE" id="PS51725"/>
    </source>
</evidence>
<keyword evidence="2" id="KW-0503">Monooxygenase</keyword>
<evidence type="ECO:0000313" key="3">
    <source>
        <dbReference type="Proteomes" id="UP000321367"/>
    </source>
</evidence>
<dbReference type="GO" id="GO:0004497">
    <property type="term" value="F:monooxygenase activity"/>
    <property type="evidence" value="ECO:0007669"/>
    <property type="project" value="UniProtKB-KW"/>
</dbReference>
<dbReference type="AlphaFoldDB" id="A0A5C6ZWX7"/>
<sequence length="104" mass="11636">MYKYGLSVKFKSTEDNRQKLSSVLLKASELVSRAKGCQLYLVSLDEDEPDTVWTTEIWDSREDHENSLSVIGVKELISQASCLFAAPPEKVKEIKILGGYGINP</sequence>
<dbReference type="Proteomes" id="UP000321367">
    <property type="component" value="Unassembled WGS sequence"/>
</dbReference>
<dbReference type="PROSITE" id="PS51725">
    <property type="entry name" value="ABM"/>
    <property type="match status" value="1"/>
</dbReference>
<keyword evidence="3" id="KW-1185">Reference proteome</keyword>
<dbReference type="Gene3D" id="3.30.70.100">
    <property type="match status" value="1"/>
</dbReference>
<dbReference type="EMBL" id="VORY01000004">
    <property type="protein sequence ID" value="TXD94549.1"/>
    <property type="molecule type" value="Genomic_DNA"/>
</dbReference>
<evidence type="ECO:0000313" key="2">
    <source>
        <dbReference type="EMBL" id="TXD94549.1"/>
    </source>
</evidence>
<feature type="domain" description="ABM" evidence="1">
    <location>
        <begin position="4"/>
        <end position="94"/>
    </location>
</feature>
<dbReference type="SUPFAM" id="SSF54909">
    <property type="entry name" value="Dimeric alpha+beta barrel"/>
    <property type="match status" value="1"/>
</dbReference>
<gene>
    <name evidence="2" type="ORF">ES724_05945</name>
</gene>
<proteinExistence type="predicted"/>
<dbReference type="OrthoDB" id="165368at2"/>
<dbReference type="InterPro" id="IPR007138">
    <property type="entry name" value="ABM_dom"/>
</dbReference>
<dbReference type="InterPro" id="IPR011008">
    <property type="entry name" value="Dimeric_a/b-barrel"/>
</dbReference>
<protein>
    <submittedName>
        <fullName evidence="2">Antibiotic biosynthesis monooxygenase</fullName>
    </submittedName>
</protein>